<comment type="caution">
    <text evidence="2">The sequence shown here is derived from an EMBL/GenBank/DDBJ whole genome shotgun (WGS) entry which is preliminary data.</text>
</comment>
<feature type="transmembrane region" description="Helical" evidence="1">
    <location>
        <begin position="61"/>
        <end position="79"/>
    </location>
</feature>
<evidence type="ECO:0000313" key="3">
    <source>
        <dbReference type="Proteomes" id="UP000029385"/>
    </source>
</evidence>
<dbReference type="RefSeq" id="WP_022968202.1">
    <property type="nucleotide sequence ID" value="NZ_ATVD01000001.1"/>
</dbReference>
<sequence length="121" mass="13289">MSLSKRYAALGILALLALQWLWHAQLMPPERADRFVVAALFSLPILPAATLVLLRHRQAAYWGGIAALLYFSHGIMETWSAPGAWPLGLTEAALSVWVVVAGSWEGMQARFNKPKPPPTNV</sequence>
<dbReference type="Proteomes" id="UP000029385">
    <property type="component" value="Unassembled WGS sequence"/>
</dbReference>
<keyword evidence="1" id="KW-0472">Membrane</keyword>
<evidence type="ECO:0008006" key="4">
    <source>
        <dbReference type="Google" id="ProtNLM"/>
    </source>
</evidence>
<protein>
    <recommendedName>
        <fullName evidence="4">DUF2069 domain-containing protein</fullName>
    </recommendedName>
</protein>
<accession>A0A091AT10</accession>
<evidence type="ECO:0000256" key="1">
    <source>
        <dbReference type="SAM" id="Phobius"/>
    </source>
</evidence>
<dbReference type="OrthoDB" id="5957486at2"/>
<dbReference type="STRING" id="1121015.GCA_000420545_00545"/>
<dbReference type="InterPro" id="IPR018643">
    <property type="entry name" value="DUF2069_membrane"/>
</dbReference>
<dbReference type="AlphaFoldDB" id="A0A091AT10"/>
<keyword evidence="1" id="KW-1133">Transmembrane helix</keyword>
<name>A0A091AT10_9GAMM</name>
<proteinExistence type="predicted"/>
<dbReference type="EMBL" id="AVCI01000005">
    <property type="protein sequence ID" value="KFN43333.1"/>
    <property type="molecule type" value="Genomic_DNA"/>
</dbReference>
<feature type="transmembrane region" description="Helical" evidence="1">
    <location>
        <begin position="85"/>
        <end position="104"/>
    </location>
</feature>
<keyword evidence="3" id="KW-1185">Reference proteome</keyword>
<gene>
    <name evidence="2" type="ORF">N789_08650</name>
</gene>
<organism evidence="2 3">
    <name type="scientific">Arenimonas oryziterrae DSM 21050 = YC6267</name>
    <dbReference type="NCBI Taxonomy" id="1121015"/>
    <lineage>
        <taxon>Bacteria</taxon>
        <taxon>Pseudomonadati</taxon>
        <taxon>Pseudomonadota</taxon>
        <taxon>Gammaproteobacteria</taxon>
        <taxon>Lysobacterales</taxon>
        <taxon>Lysobacteraceae</taxon>
        <taxon>Arenimonas</taxon>
    </lineage>
</organism>
<feature type="transmembrane region" description="Helical" evidence="1">
    <location>
        <begin position="36"/>
        <end position="54"/>
    </location>
</feature>
<dbReference type="PATRIC" id="fig|1121015.4.peg.1220"/>
<dbReference type="Pfam" id="PF09842">
    <property type="entry name" value="DUF2069"/>
    <property type="match status" value="1"/>
</dbReference>
<reference evidence="2 3" key="1">
    <citation type="submission" date="2013-09" db="EMBL/GenBank/DDBJ databases">
        <title>Genome sequencing of Arenimonas oryziterrae.</title>
        <authorList>
            <person name="Chen F."/>
            <person name="Wang G."/>
        </authorList>
    </citation>
    <scope>NUCLEOTIDE SEQUENCE [LARGE SCALE GENOMIC DNA]</scope>
    <source>
        <strain evidence="2 3">YC6267</strain>
    </source>
</reference>
<keyword evidence="1" id="KW-0812">Transmembrane</keyword>
<dbReference type="eggNOG" id="COG3308">
    <property type="taxonomic scope" value="Bacteria"/>
</dbReference>
<evidence type="ECO:0000313" key="2">
    <source>
        <dbReference type="EMBL" id="KFN43333.1"/>
    </source>
</evidence>